<accession>A0A0A9AY25</accession>
<dbReference type="EMBL" id="GBRH01241874">
    <property type="protein sequence ID" value="JAD56021.1"/>
    <property type="molecule type" value="Transcribed_RNA"/>
</dbReference>
<reference evidence="1" key="1">
    <citation type="submission" date="2014-09" db="EMBL/GenBank/DDBJ databases">
        <authorList>
            <person name="Magalhaes I.L.F."/>
            <person name="Oliveira U."/>
            <person name="Santos F.R."/>
            <person name="Vidigal T.H.D.A."/>
            <person name="Brescovit A.D."/>
            <person name="Santos A.J."/>
        </authorList>
    </citation>
    <scope>NUCLEOTIDE SEQUENCE</scope>
    <source>
        <tissue evidence="1">Shoot tissue taken approximately 20 cm above the soil surface</tissue>
    </source>
</reference>
<evidence type="ECO:0000313" key="1">
    <source>
        <dbReference type="EMBL" id="JAD56021.1"/>
    </source>
</evidence>
<name>A0A0A9AY25_ARUDO</name>
<sequence>MQHEMLTPCTLHLL</sequence>
<proteinExistence type="predicted"/>
<organism evidence="1">
    <name type="scientific">Arundo donax</name>
    <name type="common">Giant reed</name>
    <name type="synonym">Donax arundinaceus</name>
    <dbReference type="NCBI Taxonomy" id="35708"/>
    <lineage>
        <taxon>Eukaryota</taxon>
        <taxon>Viridiplantae</taxon>
        <taxon>Streptophyta</taxon>
        <taxon>Embryophyta</taxon>
        <taxon>Tracheophyta</taxon>
        <taxon>Spermatophyta</taxon>
        <taxon>Magnoliopsida</taxon>
        <taxon>Liliopsida</taxon>
        <taxon>Poales</taxon>
        <taxon>Poaceae</taxon>
        <taxon>PACMAD clade</taxon>
        <taxon>Arundinoideae</taxon>
        <taxon>Arundineae</taxon>
        <taxon>Arundo</taxon>
    </lineage>
</organism>
<reference evidence="1" key="2">
    <citation type="journal article" date="2015" name="Data Brief">
        <title>Shoot transcriptome of the giant reed, Arundo donax.</title>
        <authorList>
            <person name="Barrero R.A."/>
            <person name="Guerrero F.D."/>
            <person name="Moolhuijzen P."/>
            <person name="Goolsby J.A."/>
            <person name="Tidwell J."/>
            <person name="Bellgard S.E."/>
            <person name="Bellgard M.I."/>
        </authorList>
    </citation>
    <scope>NUCLEOTIDE SEQUENCE</scope>
    <source>
        <tissue evidence="1">Shoot tissue taken approximately 20 cm above the soil surface</tissue>
    </source>
</reference>
<protein>
    <submittedName>
        <fullName evidence="1">Uncharacterized protein</fullName>
    </submittedName>
</protein>